<comment type="caution">
    <text evidence="4">The sequence shown here is derived from an EMBL/GenBank/DDBJ whole genome shotgun (WGS) entry which is preliminary data.</text>
</comment>
<protein>
    <submittedName>
        <fullName evidence="4">Oxidoreductase</fullName>
    </submittedName>
</protein>
<dbReference type="Proteomes" id="UP000613840">
    <property type="component" value="Unassembled WGS sequence"/>
</dbReference>
<evidence type="ECO:0000313" key="5">
    <source>
        <dbReference type="Proteomes" id="UP000613840"/>
    </source>
</evidence>
<name>A0A917SBC2_9ACTN</name>
<dbReference type="InterPro" id="IPR036291">
    <property type="entry name" value="NAD(P)-bd_dom_sf"/>
</dbReference>
<keyword evidence="5" id="KW-1185">Reference proteome</keyword>
<dbReference type="AlphaFoldDB" id="A0A917SBC2"/>
<sequence length="345" mass="36222">MRRVGIIGAGVIGTVHARLISELPDEAVLAAVIDLDGDKANALAQKYGATPYTDLAEALADPEVEAYSVCVPSGLHPEIAVRVINAGRSVLVEKPLAITLDGADRIAQAADAAGATVGVVSQRRFQPAARFIRSAIDDGLLGNLTSAVVESPLWRSQAYYESGDWRGTLALDGGGALMNQGIHALDLMIWLMGRPALVSAHSGCVAHTDIEVEDVVGATITFESGAIGTYLATTAANPGLPIRLAFTGDRGVVVMDDDKITRFTSTVPGAPTRASTSSGIEESPELVEGSVDTAHRAQYADFLHAIDDYRPPFVTIADGRLSLQVVLAIYKSARTGHPVELSAEE</sequence>
<evidence type="ECO:0000259" key="2">
    <source>
        <dbReference type="Pfam" id="PF01408"/>
    </source>
</evidence>
<dbReference type="InterPro" id="IPR000683">
    <property type="entry name" value="Gfo/Idh/MocA-like_OxRdtase_N"/>
</dbReference>
<dbReference type="InterPro" id="IPR004104">
    <property type="entry name" value="Gfo/Idh/MocA-like_OxRdtase_C"/>
</dbReference>
<evidence type="ECO:0000259" key="3">
    <source>
        <dbReference type="Pfam" id="PF02894"/>
    </source>
</evidence>
<feature type="domain" description="Gfo/Idh/MocA-like oxidoreductase C-terminal" evidence="3">
    <location>
        <begin position="133"/>
        <end position="341"/>
    </location>
</feature>
<gene>
    <name evidence="4" type="ORF">GCM10011575_30570</name>
</gene>
<evidence type="ECO:0000256" key="1">
    <source>
        <dbReference type="ARBA" id="ARBA00010928"/>
    </source>
</evidence>
<dbReference type="PANTHER" id="PTHR43249:SF1">
    <property type="entry name" value="D-GLUCOSIDE 3-DEHYDROGENASE"/>
    <property type="match status" value="1"/>
</dbReference>
<dbReference type="Pfam" id="PF01408">
    <property type="entry name" value="GFO_IDH_MocA"/>
    <property type="match status" value="1"/>
</dbReference>
<reference evidence="4" key="2">
    <citation type="submission" date="2020-09" db="EMBL/GenBank/DDBJ databases">
        <authorList>
            <person name="Sun Q."/>
            <person name="Zhou Y."/>
        </authorList>
    </citation>
    <scope>NUCLEOTIDE SEQUENCE</scope>
    <source>
        <strain evidence="4">CGMCC 4.7306</strain>
    </source>
</reference>
<comment type="similarity">
    <text evidence="1">Belongs to the Gfo/Idh/MocA family.</text>
</comment>
<dbReference type="SUPFAM" id="SSF51735">
    <property type="entry name" value="NAD(P)-binding Rossmann-fold domains"/>
    <property type="match status" value="1"/>
</dbReference>
<dbReference type="RefSeq" id="WP_188896234.1">
    <property type="nucleotide sequence ID" value="NZ_BMMZ01000007.1"/>
</dbReference>
<proteinExistence type="inferred from homology"/>
<dbReference type="InterPro" id="IPR052515">
    <property type="entry name" value="Gfo/Idh/MocA_Oxidoreductase"/>
</dbReference>
<feature type="domain" description="Gfo/Idh/MocA-like oxidoreductase N-terminal" evidence="2">
    <location>
        <begin position="3"/>
        <end position="119"/>
    </location>
</feature>
<dbReference type="PANTHER" id="PTHR43249">
    <property type="entry name" value="UDP-N-ACETYL-2-AMINO-2-DEOXY-D-GLUCURONATE OXIDASE"/>
    <property type="match status" value="1"/>
</dbReference>
<accession>A0A917SBC2</accession>
<reference evidence="4" key="1">
    <citation type="journal article" date="2014" name="Int. J. Syst. Evol. Microbiol.">
        <title>Complete genome sequence of Corynebacterium casei LMG S-19264T (=DSM 44701T), isolated from a smear-ripened cheese.</title>
        <authorList>
            <consortium name="US DOE Joint Genome Institute (JGI-PGF)"/>
            <person name="Walter F."/>
            <person name="Albersmeier A."/>
            <person name="Kalinowski J."/>
            <person name="Ruckert C."/>
        </authorList>
    </citation>
    <scope>NUCLEOTIDE SEQUENCE</scope>
    <source>
        <strain evidence="4">CGMCC 4.7306</strain>
    </source>
</reference>
<dbReference type="GO" id="GO:0000166">
    <property type="term" value="F:nucleotide binding"/>
    <property type="evidence" value="ECO:0007669"/>
    <property type="project" value="InterPro"/>
</dbReference>
<dbReference type="SUPFAM" id="SSF55347">
    <property type="entry name" value="Glyceraldehyde-3-phosphate dehydrogenase-like, C-terminal domain"/>
    <property type="match status" value="1"/>
</dbReference>
<dbReference type="Gene3D" id="3.30.360.10">
    <property type="entry name" value="Dihydrodipicolinate Reductase, domain 2"/>
    <property type="match status" value="1"/>
</dbReference>
<dbReference type="Pfam" id="PF02894">
    <property type="entry name" value="GFO_IDH_MocA_C"/>
    <property type="match status" value="1"/>
</dbReference>
<dbReference type="EMBL" id="BMMZ01000007">
    <property type="protein sequence ID" value="GGL69891.1"/>
    <property type="molecule type" value="Genomic_DNA"/>
</dbReference>
<evidence type="ECO:0000313" key="4">
    <source>
        <dbReference type="EMBL" id="GGL69891.1"/>
    </source>
</evidence>
<dbReference type="Gene3D" id="3.40.50.720">
    <property type="entry name" value="NAD(P)-binding Rossmann-like Domain"/>
    <property type="match status" value="1"/>
</dbReference>
<organism evidence="4 5">
    <name type="scientific">Microlunatus endophyticus</name>
    <dbReference type="NCBI Taxonomy" id="1716077"/>
    <lineage>
        <taxon>Bacteria</taxon>
        <taxon>Bacillati</taxon>
        <taxon>Actinomycetota</taxon>
        <taxon>Actinomycetes</taxon>
        <taxon>Propionibacteriales</taxon>
        <taxon>Propionibacteriaceae</taxon>
        <taxon>Microlunatus</taxon>
    </lineage>
</organism>